<evidence type="ECO:0000313" key="3">
    <source>
        <dbReference type="EMBL" id="KKK79371.1"/>
    </source>
</evidence>
<protein>
    <submittedName>
        <fullName evidence="3">Uncharacterized protein</fullName>
    </submittedName>
</protein>
<organism evidence="3">
    <name type="scientific">marine sediment metagenome</name>
    <dbReference type="NCBI Taxonomy" id="412755"/>
    <lineage>
        <taxon>unclassified sequences</taxon>
        <taxon>metagenomes</taxon>
        <taxon>ecological metagenomes</taxon>
    </lineage>
</organism>
<dbReference type="EMBL" id="LAZR01054060">
    <property type="protein sequence ID" value="KKK79371.1"/>
    <property type="molecule type" value="Genomic_DNA"/>
</dbReference>
<evidence type="ECO:0000256" key="2">
    <source>
        <dbReference type="SAM" id="MobiDB-lite"/>
    </source>
</evidence>
<keyword evidence="1" id="KW-0175">Coiled coil</keyword>
<evidence type="ECO:0000256" key="1">
    <source>
        <dbReference type="SAM" id="Coils"/>
    </source>
</evidence>
<accession>A0A0F9B487</accession>
<feature type="compositionally biased region" description="Basic and acidic residues" evidence="2">
    <location>
        <begin position="105"/>
        <end position="121"/>
    </location>
</feature>
<name>A0A0F9B487_9ZZZZ</name>
<comment type="caution">
    <text evidence="3">The sequence shown here is derived from an EMBL/GenBank/DDBJ whole genome shotgun (WGS) entry which is preliminary data.</text>
</comment>
<feature type="non-terminal residue" evidence="3">
    <location>
        <position position="128"/>
    </location>
</feature>
<reference evidence="3" key="1">
    <citation type="journal article" date="2015" name="Nature">
        <title>Complex archaea that bridge the gap between prokaryotes and eukaryotes.</title>
        <authorList>
            <person name="Spang A."/>
            <person name="Saw J.H."/>
            <person name="Jorgensen S.L."/>
            <person name="Zaremba-Niedzwiedzka K."/>
            <person name="Martijn J."/>
            <person name="Lind A.E."/>
            <person name="van Eijk R."/>
            <person name="Schleper C."/>
            <person name="Guy L."/>
            <person name="Ettema T.J."/>
        </authorList>
    </citation>
    <scope>NUCLEOTIDE SEQUENCE</scope>
</reference>
<feature type="coiled-coil region" evidence="1">
    <location>
        <begin position="33"/>
        <end position="60"/>
    </location>
</feature>
<sequence>MAKKKLAKTEKPYTDTLMVQLTDEEMIETAEGLARALDSIGDLEQEKKAYDAEIKAQIEHKEAEARELTAMVRNKRKIAKVDCVEIRNYTTGRIKKVRKDTGETLIDREMNHDEKQQKLCDQEGPIDE</sequence>
<gene>
    <name evidence="3" type="ORF">LCGC14_2834150</name>
</gene>
<dbReference type="AlphaFoldDB" id="A0A0F9B487"/>
<feature type="region of interest" description="Disordered" evidence="2">
    <location>
        <begin position="105"/>
        <end position="128"/>
    </location>
</feature>
<proteinExistence type="predicted"/>